<dbReference type="STRING" id="1220924.W2RSQ2"/>
<dbReference type="VEuPathDB" id="FungiDB:HMPREF1541_05691"/>
<dbReference type="EMBL" id="KB822721">
    <property type="protein sequence ID" value="ETN39467.1"/>
    <property type="molecule type" value="Genomic_DNA"/>
</dbReference>
<dbReference type="PANTHER" id="PTHR38702">
    <property type="entry name" value="CALPONIN-HOMOLOGY (CH) DOMAIN-CONTAINING PROTEIN"/>
    <property type="match status" value="1"/>
</dbReference>
<organism evidence="2 3">
    <name type="scientific">Cyphellophora europaea (strain CBS 101466)</name>
    <name type="common">Phialophora europaea</name>
    <dbReference type="NCBI Taxonomy" id="1220924"/>
    <lineage>
        <taxon>Eukaryota</taxon>
        <taxon>Fungi</taxon>
        <taxon>Dikarya</taxon>
        <taxon>Ascomycota</taxon>
        <taxon>Pezizomycotina</taxon>
        <taxon>Eurotiomycetes</taxon>
        <taxon>Chaetothyriomycetidae</taxon>
        <taxon>Chaetothyriales</taxon>
        <taxon>Cyphellophoraceae</taxon>
        <taxon>Cyphellophora</taxon>
    </lineage>
</organism>
<dbReference type="Proteomes" id="UP000030752">
    <property type="component" value="Unassembled WGS sequence"/>
</dbReference>
<feature type="compositionally biased region" description="Low complexity" evidence="1">
    <location>
        <begin position="11"/>
        <end position="25"/>
    </location>
</feature>
<reference evidence="2 3" key="1">
    <citation type="submission" date="2013-03" db="EMBL/GenBank/DDBJ databases">
        <title>The Genome Sequence of Phialophora europaea CBS 101466.</title>
        <authorList>
            <consortium name="The Broad Institute Genomics Platform"/>
            <person name="Cuomo C."/>
            <person name="de Hoog S."/>
            <person name="Gorbushina A."/>
            <person name="Walker B."/>
            <person name="Young S.K."/>
            <person name="Zeng Q."/>
            <person name="Gargeya S."/>
            <person name="Fitzgerald M."/>
            <person name="Haas B."/>
            <person name="Abouelleil A."/>
            <person name="Allen A.W."/>
            <person name="Alvarado L."/>
            <person name="Arachchi H.M."/>
            <person name="Berlin A.M."/>
            <person name="Chapman S.B."/>
            <person name="Gainer-Dewar J."/>
            <person name="Goldberg J."/>
            <person name="Griggs A."/>
            <person name="Gujja S."/>
            <person name="Hansen M."/>
            <person name="Howarth C."/>
            <person name="Imamovic A."/>
            <person name="Ireland A."/>
            <person name="Larimer J."/>
            <person name="McCowan C."/>
            <person name="Murphy C."/>
            <person name="Pearson M."/>
            <person name="Poon T.W."/>
            <person name="Priest M."/>
            <person name="Roberts A."/>
            <person name="Saif S."/>
            <person name="Shea T."/>
            <person name="Sisk P."/>
            <person name="Sykes S."/>
            <person name="Wortman J."/>
            <person name="Nusbaum C."/>
            <person name="Birren B."/>
        </authorList>
    </citation>
    <scope>NUCLEOTIDE SEQUENCE [LARGE SCALE GENOMIC DNA]</scope>
    <source>
        <strain evidence="2 3">CBS 101466</strain>
    </source>
</reference>
<feature type="region of interest" description="Disordered" evidence="1">
    <location>
        <begin position="468"/>
        <end position="525"/>
    </location>
</feature>
<protein>
    <submittedName>
        <fullName evidence="2">Uncharacterized protein</fullName>
    </submittedName>
</protein>
<dbReference type="eggNOG" id="ENOG502QWQI">
    <property type="taxonomic scope" value="Eukaryota"/>
</dbReference>
<dbReference type="AlphaFoldDB" id="W2RSQ2"/>
<feature type="region of interest" description="Disordered" evidence="1">
    <location>
        <begin position="41"/>
        <end position="77"/>
    </location>
</feature>
<feature type="compositionally biased region" description="Low complexity" evidence="1">
    <location>
        <begin position="41"/>
        <end position="60"/>
    </location>
</feature>
<dbReference type="GeneID" id="19973030"/>
<dbReference type="OrthoDB" id="2534759at2759"/>
<dbReference type="InParanoid" id="W2RSQ2"/>
<dbReference type="HOGENOM" id="CLU_023476_0_0_1"/>
<feature type="compositionally biased region" description="Low complexity" evidence="1">
    <location>
        <begin position="488"/>
        <end position="502"/>
    </location>
</feature>
<evidence type="ECO:0000313" key="2">
    <source>
        <dbReference type="EMBL" id="ETN39467.1"/>
    </source>
</evidence>
<feature type="region of interest" description="Disordered" evidence="1">
    <location>
        <begin position="1"/>
        <end position="25"/>
    </location>
</feature>
<dbReference type="PANTHER" id="PTHR38702:SF1">
    <property type="entry name" value="CALPONIN-HOMOLOGY (CH) DOMAIN-CONTAINING PROTEIN"/>
    <property type="match status" value="1"/>
</dbReference>
<accession>W2RSQ2</accession>
<name>W2RSQ2_CYPE1</name>
<evidence type="ECO:0000256" key="1">
    <source>
        <dbReference type="SAM" id="MobiDB-lite"/>
    </source>
</evidence>
<gene>
    <name evidence="2" type="ORF">HMPREF1541_05691</name>
</gene>
<dbReference type="RefSeq" id="XP_008718252.1">
    <property type="nucleotide sequence ID" value="XM_008720030.1"/>
</dbReference>
<evidence type="ECO:0000313" key="3">
    <source>
        <dbReference type="Proteomes" id="UP000030752"/>
    </source>
</evidence>
<sequence length="525" mass="58680">MAAELQLANATSHTSTSSSPNLLPTPISSCFSESRSVSGISSISSQSNASDPRRSVSGSTSRRRGYVRPQGANFAHSAQQRESVMSLGSIAHLQYYFARTGLLDGKGGQMAKKKKNGEYDIPKISDRPESESPLDEEVQMMWEAMQEDGEDIMLPPTVSTYSHRQQIITPLPDQKSLKRELVEALENSLQAIEACERTAESDEAPTQGFHEVQGLHVLDTTTLAIKAARDYYTQHPNPERLSAVRPVQQLRKELYSVLEVLKKCAARNFVGGFKEDERLAVLIWVSDVGMMIDQEAKLEEKEKKERKDWGWMEDAKWAGNETGRDLNFLHFLFKKAKVDLPSDAVPPGPEFFRSLADGRDLNRMHNVAVKESKRQFNLIDSWHEDTAKPYRRADNLRFWVKAAELRWEVKLKFDVMGVANQKEDDAVWDSFEAAIRSWAQHVRAELTKDWNGEEERRLHARAKSLALASPMGSPAKRHAAKMGRDLMATGSPGPSPSSSTASLNAAVNPESEEIPPVPPIPTDKV</sequence>
<proteinExistence type="predicted"/>
<feature type="compositionally biased region" description="Pro residues" evidence="1">
    <location>
        <begin position="515"/>
        <end position="525"/>
    </location>
</feature>
<keyword evidence="3" id="KW-1185">Reference proteome</keyword>